<keyword evidence="7" id="KW-1185">Reference proteome</keyword>
<feature type="chain" id="PRO_5028469509" evidence="5">
    <location>
        <begin position="22"/>
        <end position="375"/>
    </location>
</feature>
<keyword evidence="2 5" id="KW-0732">Signal</keyword>
<dbReference type="GeneID" id="109478221"/>
<dbReference type="PANTHER" id="PTHR24366:SF161">
    <property type="entry name" value="TIR DOMAIN-CONTAINING PROTEIN"/>
    <property type="match status" value="1"/>
</dbReference>
<evidence type="ECO:0000256" key="1">
    <source>
        <dbReference type="ARBA" id="ARBA00022614"/>
    </source>
</evidence>
<dbReference type="AlphaFoldDB" id="A0A6P4ZES0"/>
<dbReference type="SMART" id="SM00369">
    <property type="entry name" value="LRR_TYP"/>
    <property type="match status" value="3"/>
</dbReference>
<keyword evidence="4" id="KW-0472">Membrane</keyword>
<evidence type="ECO:0000256" key="2">
    <source>
        <dbReference type="ARBA" id="ARBA00022729"/>
    </source>
</evidence>
<dbReference type="InterPro" id="IPR003591">
    <property type="entry name" value="Leu-rich_rpt_typical-subtyp"/>
</dbReference>
<reference evidence="8" key="1">
    <citation type="submission" date="2025-08" db="UniProtKB">
        <authorList>
            <consortium name="RefSeq"/>
        </authorList>
    </citation>
    <scope>IDENTIFICATION</scope>
    <source>
        <tissue evidence="8">Gonad</tissue>
    </source>
</reference>
<proteinExistence type="predicted"/>
<feature type="transmembrane region" description="Helical" evidence="4">
    <location>
        <begin position="341"/>
        <end position="361"/>
    </location>
</feature>
<evidence type="ECO:0000256" key="4">
    <source>
        <dbReference type="SAM" id="Phobius"/>
    </source>
</evidence>
<dbReference type="Pfam" id="PF13855">
    <property type="entry name" value="LRR_8"/>
    <property type="match status" value="1"/>
</dbReference>
<keyword evidence="4" id="KW-0812">Transmembrane</keyword>
<sequence length="375" mass="41572">MGLSAVFICMLFLSSLSHTKASQATSCANVCNPCRPTSNTAACDYLGLTYVPTNFPAGVDKIYLEWNELEVIPSSSFPNVPSATHLNLSYNKIREVERQAFKGMLKIRTIDLRGNQLTKIDHDFFGLLPKLTFLYLQNNSILNVSSTAFTGVSALLSKVYFSDNCLKDIPWQALEMLKMISEVDFDRNKIQTSSAPPKLRTLMPIEVSVRQNPWHCDCELTPFVKWLRQGSYVKSPYNLTCASPSDQEGKKLVTLDEETLCGVTQTLDMKSTNTADPDRGIFFTATPIMNHTNSNGTDFNTSLALNSEQSNVVTTGEGTIDYVLLLPVADASQFENNGPHKVASCIAVLVVSALGFTYFLYKVIRSRKTVNHQVT</sequence>
<dbReference type="KEGG" id="bbel:109478221"/>
<name>A0A6P4ZES0_BRABE</name>
<dbReference type="Proteomes" id="UP000515135">
    <property type="component" value="Unplaced"/>
</dbReference>
<dbReference type="RefSeq" id="XP_019635238.1">
    <property type="nucleotide sequence ID" value="XM_019779679.1"/>
</dbReference>
<keyword evidence="4" id="KW-1133">Transmembrane helix</keyword>
<dbReference type="Gene3D" id="3.80.10.10">
    <property type="entry name" value="Ribonuclease Inhibitor"/>
    <property type="match status" value="2"/>
</dbReference>
<dbReference type="OrthoDB" id="8861968at2759"/>
<dbReference type="InterPro" id="IPR000483">
    <property type="entry name" value="Cys-rich_flank_reg_C"/>
</dbReference>
<evidence type="ECO:0000256" key="3">
    <source>
        <dbReference type="ARBA" id="ARBA00022737"/>
    </source>
</evidence>
<feature type="signal peptide" evidence="5">
    <location>
        <begin position="1"/>
        <end position="21"/>
    </location>
</feature>
<organism evidence="7 8">
    <name type="scientific">Branchiostoma belcheri</name>
    <name type="common">Amphioxus</name>
    <dbReference type="NCBI Taxonomy" id="7741"/>
    <lineage>
        <taxon>Eukaryota</taxon>
        <taxon>Metazoa</taxon>
        <taxon>Chordata</taxon>
        <taxon>Cephalochordata</taxon>
        <taxon>Leptocardii</taxon>
        <taxon>Amphioxiformes</taxon>
        <taxon>Branchiostomatidae</taxon>
        <taxon>Branchiostoma</taxon>
    </lineage>
</organism>
<protein>
    <submittedName>
        <fullName evidence="8">Slit homolog 1 protein-like</fullName>
    </submittedName>
</protein>
<dbReference type="InterPro" id="IPR032675">
    <property type="entry name" value="LRR_dom_sf"/>
</dbReference>
<gene>
    <name evidence="8" type="primary">LOC109478221</name>
</gene>
<keyword evidence="3" id="KW-0677">Repeat</keyword>
<keyword evidence="1" id="KW-0433">Leucine-rich repeat</keyword>
<accession>A0A6P4ZES0</accession>
<dbReference type="PANTHER" id="PTHR24366">
    <property type="entry name" value="IG(IMMUNOGLOBULIN) AND LRR(LEUCINE RICH REPEAT) DOMAINS"/>
    <property type="match status" value="1"/>
</dbReference>
<dbReference type="SUPFAM" id="SSF52058">
    <property type="entry name" value="L domain-like"/>
    <property type="match status" value="1"/>
</dbReference>
<evidence type="ECO:0000256" key="5">
    <source>
        <dbReference type="SAM" id="SignalP"/>
    </source>
</evidence>
<dbReference type="SMART" id="SM00082">
    <property type="entry name" value="LRRCT"/>
    <property type="match status" value="1"/>
</dbReference>
<evidence type="ECO:0000313" key="7">
    <source>
        <dbReference type="Proteomes" id="UP000515135"/>
    </source>
</evidence>
<dbReference type="InterPro" id="IPR001611">
    <property type="entry name" value="Leu-rich_rpt"/>
</dbReference>
<evidence type="ECO:0000313" key="8">
    <source>
        <dbReference type="RefSeq" id="XP_019635238.1"/>
    </source>
</evidence>
<evidence type="ECO:0000259" key="6">
    <source>
        <dbReference type="SMART" id="SM00082"/>
    </source>
</evidence>
<feature type="domain" description="LRRCT" evidence="6">
    <location>
        <begin position="212"/>
        <end position="262"/>
    </location>
</feature>